<evidence type="ECO:0000313" key="3">
    <source>
        <dbReference type="EMBL" id="KAJ1346560.1"/>
    </source>
</evidence>
<reference evidence="3" key="1">
    <citation type="submission" date="2021-06" db="EMBL/GenBank/DDBJ databases">
        <title>Parelaphostrongylus tenuis whole genome reference sequence.</title>
        <authorList>
            <person name="Garwood T.J."/>
            <person name="Larsen P.A."/>
            <person name="Fountain-Jones N.M."/>
            <person name="Garbe J.R."/>
            <person name="Macchietto M.G."/>
            <person name="Kania S.A."/>
            <person name="Gerhold R.W."/>
            <person name="Richards J.E."/>
            <person name="Wolf T.M."/>
        </authorList>
    </citation>
    <scope>NUCLEOTIDE SEQUENCE</scope>
    <source>
        <strain evidence="3">MNPRO001-30</strain>
        <tissue evidence="3">Meninges</tissue>
    </source>
</reference>
<accession>A0AAD5LU08</accession>
<organism evidence="3 4">
    <name type="scientific">Parelaphostrongylus tenuis</name>
    <name type="common">Meningeal worm</name>
    <dbReference type="NCBI Taxonomy" id="148309"/>
    <lineage>
        <taxon>Eukaryota</taxon>
        <taxon>Metazoa</taxon>
        <taxon>Ecdysozoa</taxon>
        <taxon>Nematoda</taxon>
        <taxon>Chromadorea</taxon>
        <taxon>Rhabditida</taxon>
        <taxon>Rhabditina</taxon>
        <taxon>Rhabditomorpha</taxon>
        <taxon>Strongyloidea</taxon>
        <taxon>Metastrongylidae</taxon>
        <taxon>Parelaphostrongylus</taxon>
    </lineage>
</organism>
<keyword evidence="4" id="KW-1185">Reference proteome</keyword>
<sequence length="128" mass="14589">MWAFSKTPCGHILSVVDFYGVLIVSILILLFDCITIICLRAKHASVKSHNPGTTHTNVARQRRQKMESRFFKQALCENALFIFQHVSFYRIGSLTENHWAKFVAGTLLWELCHALDGIIVAVFHSRIS</sequence>
<dbReference type="Pfam" id="PF10328">
    <property type="entry name" value="7TM_GPCR_Srx"/>
    <property type="match status" value="1"/>
</dbReference>
<gene>
    <name evidence="3" type="ORF">KIN20_001376</name>
</gene>
<keyword evidence="1" id="KW-0472">Membrane</keyword>
<name>A0AAD5LU08_PARTN</name>
<dbReference type="PANTHER" id="PTHR23017">
    <property type="entry name" value="SERPENTINE RECEPTOR, CLASS X"/>
    <property type="match status" value="1"/>
</dbReference>
<dbReference type="AlphaFoldDB" id="A0AAD5LU08"/>
<dbReference type="Proteomes" id="UP001196413">
    <property type="component" value="Unassembled WGS sequence"/>
</dbReference>
<keyword evidence="1" id="KW-1133">Transmembrane helix</keyword>
<comment type="caution">
    <text evidence="3">The sequence shown here is derived from an EMBL/GenBank/DDBJ whole genome shotgun (WGS) entry which is preliminary data.</text>
</comment>
<dbReference type="PANTHER" id="PTHR23017:SF3">
    <property type="entry name" value="G-PROTEIN COUPLED RECEPTORS FAMILY 1 PROFILE DOMAIN-CONTAINING PROTEIN"/>
    <property type="match status" value="1"/>
</dbReference>
<evidence type="ECO:0000313" key="4">
    <source>
        <dbReference type="Proteomes" id="UP001196413"/>
    </source>
</evidence>
<dbReference type="InterPro" id="IPR019430">
    <property type="entry name" value="7TM_GPCR_serpentine_rcpt_Srx"/>
</dbReference>
<protein>
    <recommendedName>
        <fullName evidence="2">7TM GPCR serpentine receptor class x (Srx) domain-containing protein</fullName>
    </recommendedName>
</protein>
<proteinExistence type="predicted"/>
<evidence type="ECO:0000256" key="1">
    <source>
        <dbReference type="SAM" id="Phobius"/>
    </source>
</evidence>
<feature type="domain" description="7TM GPCR serpentine receptor class x (Srx)" evidence="2">
    <location>
        <begin position="1"/>
        <end position="124"/>
    </location>
</feature>
<feature type="transmembrane region" description="Helical" evidence="1">
    <location>
        <begin position="18"/>
        <end position="39"/>
    </location>
</feature>
<dbReference type="EMBL" id="JAHQIW010000189">
    <property type="protein sequence ID" value="KAJ1346560.1"/>
    <property type="molecule type" value="Genomic_DNA"/>
</dbReference>
<keyword evidence="1" id="KW-0812">Transmembrane</keyword>
<evidence type="ECO:0000259" key="2">
    <source>
        <dbReference type="Pfam" id="PF10328"/>
    </source>
</evidence>